<sequence>MPYSTHAPGPSVAERIRTAATSDTDAMLVVPGADPVPVALHHLRPDCTLVIAIANDSPAVEYARFGGGDSAVVEITDRAPLPLREPVRSLVWLRGTVRAVPWDLQQPTAVAVAAECPAGALLDVGHRTTLLQLTVRSAVLADSTGAESVGVAELRDAPADPFRPMEAEWLRHLAAEHPDVIMRIARRLPAARRGTVYPLAVDRYGLSLRIEGRGGKDSDARLPFPAPVDDIAGLSRAVRALIGCPFRNGARAW</sequence>
<protein>
    <submittedName>
        <fullName evidence="2">DUF2470 domain-containing protein</fullName>
    </submittedName>
</protein>
<gene>
    <name evidence="2" type="ORF">KV203_00625</name>
</gene>
<dbReference type="InterPro" id="IPR019595">
    <property type="entry name" value="DUF2470"/>
</dbReference>
<evidence type="ECO:0000259" key="1">
    <source>
        <dbReference type="Pfam" id="PF10615"/>
    </source>
</evidence>
<keyword evidence="3" id="KW-1185">Reference proteome</keyword>
<proteinExistence type="predicted"/>
<dbReference type="Proteomes" id="UP000887023">
    <property type="component" value="Chromosome"/>
</dbReference>
<accession>A0ABX8SEA2</accession>
<evidence type="ECO:0000313" key="3">
    <source>
        <dbReference type="Proteomes" id="UP000887023"/>
    </source>
</evidence>
<feature type="domain" description="DUF2470" evidence="1">
    <location>
        <begin position="167"/>
        <end position="238"/>
    </location>
</feature>
<dbReference type="Pfam" id="PF10615">
    <property type="entry name" value="DUF2470"/>
    <property type="match status" value="1"/>
</dbReference>
<dbReference type="SUPFAM" id="SSF50475">
    <property type="entry name" value="FMN-binding split barrel"/>
    <property type="match status" value="1"/>
</dbReference>
<reference evidence="2" key="1">
    <citation type="submission" date="2021-07" db="EMBL/GenBank/DDBJ databases">
        <title>Candidatus Kaistella beijingensis sp. nov. isolated from a municipal wastewater treatment plant is involved in sludge foaming.</title>
        <authorList>
            <person name="Song Y."/>
            <person name="Liu S.-J."/>
        </authorList>
    </citation>
    <scope>NUCLEOTIDE SEQUENCE</scope>
    <source>
        <strain evidence="2">DSM 43998</strain>
    </source>
</reference>
<evidence type="ECO:0000313" key="2">
    <source>
        <dbReference type="EMBL" id="QXQ14011.1"/>
    </source>
</evidence>
<organism evidence="2 3">
    <name type="scientific">Skermania pinensis</name>
    <dbReference type="NCBI Taxonomy" id="39122"/>
    <lineage>
        <taxon>Bacteria</taxon>
        <taxon>Bacillati</taxon>
        <taxon>Actinomycetota</taxon>
        <taxon>Actinomycetes</taxon>
        <taxon>Mycobacteriales</taxon>
        <taxon>Gordoniaceae</taxon>
        <taxon>Skermania</taxon>
    </lineage>
</organism>
<dbReference type="RefSeq" id="WP_066471945.1">
    <property type="nucleotide sequence ID" value="NZ_CBCRUZ010000029.1"/>
</dbReference>
<dbReference type="EMBL" id="CP079105">
    <property type="protein sequence ID" value="QXQ14011.1"/>
    <property type="molecule type" value="Genomic_DNA"/>
</dbReference>
<name>A0ABX8SEA2_9ACTN</name>
<dbReference type="Gene3D" id="3.20.180.10">
    <property type="entry name" value="PNP-oxidase-like"/>
    <property type="match status" value="1"/>
</dbReference>
<dbReference type="InterPro" id="IPR037119">
    <property type="entry name" value="Haem_oxidase_HugZ-like_sf"/>
</dbReference>